<dbReference type="InterPro" id="IPR035906">
    <property type="entry name" value="MetI-like_sf"/>
</dbReference>
<evidence type="ECO:0000256" key="3">
    <source>
        <dbReference type="ARBA" id="ARBA00022475"/>
    </source>
</evidence>
<dbReference type="RefSeq" id="WP_134642140.1">
    <property type="nucleotide sequence ID" value="NZ_SOHM01000035.1"/>
</dbReference>
<dbReference type="AlphaFoldDB" id="A0A4R9BL04"/>
<proteinExistence type="inferred from homology"/>
<feature type="transmembrane region" description="Helical" evidence="7">
    <location>
        <begin position="263"/>
        <end position="282"/>
    </location>
</feature>
<gene>
    <name evidence="9" type="ORF">E3T61_17500</name>
</gene>
<feature type="transmembrane region" description="Helical" evidence="7">
    <location>
        <begin position="33"/>
        <end position="54"/>
    </location>
</feature>
<evidence type="ECO:0000313" key="9">
    <source>
        <dbReference type="EMBL" id="TFD85581.1"/>
    </source>
</evidence>
<dbReference type="PANTHER" id="PTHR43744">
    <property type="entry name" value="ABC TRANSPORTER PERMEASE PROTEIN MG189-RELATED-RELATED"/>
    <property type="match status" value="1"/>
</dbReference>
<evidence type="ECO:0000256" key="7">
    <source>
        <dbReference type="RuleBase" id="RU363032"/>
    </source>
</evidence>
<keyword evidence="10" id="KW-1185">Reference proteome</keyword>
<dbReference type="GO" id="GO:0005886">
    <property type="term" value="C:plasma membrane"/>
    <property type="evidence" value="ECO:0007669"/>
    <property type="project" value="UniProtKB-SubCell"/>
</dbReference>
<name>A0A4R9BL04_9MICO</name>
<feature type="transmembrane region" description="Helical" evidence="7">
    <location>
        <begin position="92"/>
        <end position="118"/>
    </location>
</feature>
<keyword evidence="4 7" id="KW-0812">Transmembrane</keyword>
<dbReference type="Gene3D" id="1.10.3720.10">
    <property type="entry name" value="MetI-like"/>
    <property type="match status" value="1"/>
</dbReference>
<protein>
    <submittedName>
        <fullName evidence="9">Carbohydrate ABC transporter permease</fullName>
    </submittedName>
</protein>
<keyword evidence="2 7" id="KW-0813">Transport</keyword>
<evidence type="ECO:0000256" key="4">
    <source>
        <dbReference type="ARBA" id="ARBA00022692"/>
    </source>
</evidence>
<evidence type="ECO:0000259" key="8">
    <source>
        <dbReference type="PROSITE" id="PS50928"/>
    </source>
</evidence>
<sequence>MSTTVLSEVLTSSEYVATRPVDIPRRPKRRFSWWHVVLIPIAILFLLPFVQMMLASVSPEKELVTFPPPFVPSHLTFDGYVKLFTQTDVVRWLGNTVIVSGTAILSNIVLCSLAGYGFARLKFAGRSVGFFLILATIMIPTQLLMIPTYILFATLGLLDGLGAAIVPWLATAFGIFLMRQFFLSLPAELEEAGMIDGCTRLQVFFRIVLPLARPAIATLAIFTLLGSWNDLVWPLIAINNDQAFTLQLGIANFQSTRRTQWDLLMAGNVVATLPLILFFLFAQRQFMATMTFSGIKG</sequence>
<evidence type="ECO:0000256" key="5">
    <source>
        <dbReference type="ARBA" id="ARBA00022989"/>
    </source>
</evidence>
<feature type="transmembrane region" description="Helical" evidence="7">
    <location>
        <begin position="130"/>
        <end position="155"/>
    </location>
</feature>
<dbReference type="GO" id="GO:0055085">
    <property type="term" value="P:transmembrane transport"/>
    <property type="evidence" value="ECO:0007669"/>
    <property type="project" value="InterPro"/>
</dbReference>
<keyword evidence="6 7" id="KW-0472">Membrane</keyword>
<evidence type="ECO:0000313" key="10">
    <source>
        <dbReference type="Proteomes" id="UP000298468"/>
    </source>
</evidence>
<feature type="domain" description="ABC transmembrane type-1" evidence="8">
    <location>
        <begin position="93"/>
        <end position="282"/>
    </location>
</feature>
<comment type="caution">
    <text evidence="9">The sequence shown here is derived from an EMBL/GenBank/DDBJ whole genome shotgun (WGS) entry which is preliminary data.</text>
</comment>
<dbReference type="OrthoDB" id="2063054at2"/>
<dbReference type="InterPro" id="IPR000515">
    <property type="entry name" value="MetI-like"/>
</dbReference>
<dbReference type="EMBL" id="SOHM01000035">
    <property type="protein sequence ID" value="TFD85581.1"/>
    <property type="molecule type" value="Genomic_DNA"/>
</dbReference>
<keyword evidence="5 7" id="KW-1133">Transmembrane helix</keyword>
<dbReference type="PANTHER" id="PTHR43744:SF12">
    <property type="entry name" value="ABC TRANSPORTER PERMEASE PROTEIN MG189-RELATED"/>
    <property type="match status" value="1"/>
</dbReference>
<dbReference type="Pfam" id="PF00528">
    <property type="entry name" value="BPD_transp_1"/>
    <property type="match status" value="1"/>
</dbReference>
<reference evidence="9 10" key="1">
    <citation type="submission" date="2019-03" db="EMBL/GenBank/DDBJ databases">
        <title>Genomics of glacier-inhabiting Cryobacterium strains.</title>
        <authorList>
            <person name="Liu Q."/>
            <person name="Xin Y.-H."/>
        </authorList>
    </citation>
    <scope>NUCLEOTIDE SEQUENCE [LARGE SCALE GENOMIC DNA]</scope>
    <source>
        <strain evidence="9 10">Sr59</strain>
    </source>
</reference>
<dbReference type="Proteomes" id="UP000298468">
    <property type="component" value="Unassembled WGS sequence"/>
</dbReference>
<comment type="similarity">
    <text evidence="7">Belongs to the binding-protein-dependent transport system permease family.</text>
</comment>
<organism evidence="9 10">
    <name type="scientific">Cryobacterium lactosi</name>
    <dbReference type="NCBI Taxonomy" id="1259202"/>
    <lineage>
        <taxon>Bacteria</taxon>
        <taxon>Bacillati</taxon>
        <taxon>Actinomycetota</taxon>
        <taxon>Actinomycetes</taxon>
        <taxon>Micrococcales</taxon>
        <taxon>Microbacteriaceae</taxon>
        <taxon>Cryobacterium</taxon>
    </lineage>
</organism>
<feature type="transmembrane region" description="Helical" evidence="7">
    <location>
        <begin position="161"/>
        <end position="182"/>
    </location>
</feature>
<accession>A0A4R9BL04</accession>
<evidence type="ECO:0000256" key="1">
    <source>
        <dbReference type="ARBA" id="ARBA00004651"/>
    </source>
</evidence>
<feature type="transmembrane region" description="Helical" evidence="7">
    <location>
        <begin position="203"/>
        <end position="225"/>
    </location>
</feature>
<dbReference type="CDD" id="cd06261">
    <property type="entry name" value="TM_PBP2"/>
    <property type="match status" value="1"/>
</dbReference>
<dbReference type="SUPFAM" id="SSF161098">
    <property type="entry name" value="MetI-like"/>
    <property type="match status" value="1"/>
</dbReference>
<comment type="subcellular location">
    <subcellularLocation>
        <location evidence="1 7">Cell membrane</location>
        <topology evidence="1 7">Multi-pass membrane protein</topology>
    </subcellularLocation>
</comment>
<evidence type="ECO:0000256" key="2">
    <source>
        <dbReference type="ARBA" id="ARBA00022448"/>
    </source>
</evidence>
<evidence type="ECO:0000256" key="6">
    <source>
        <dbReference type="ARBA" id="ARBA00023136"/>
    </source>
</evidence>
<keyword evidence="3" id="KW-1003">Cell membrane</keyword>
<dbReference type="PROSITE" id="PS50928">
    <property type="entry name" value="ABC_TM1"/>
    <property type="match status" value="1"/>
</dbReference>